<gene>
    <name evidence="1" type="ORF">U2I54_21170</name>
</gene>
<name>A0ABU5K2G4_9BACI</name>
<dbReference type="EMBL" id="JAXOVW010000067">
    <property type="protein sequence ID" value="MDZ5609506.1"/>
    <property type="molecule type" value="Genomic_DNA"/>
</dbReference>
<proteinExistence type="predicted"/>
<keyword evidence="2" id="KW-1185">Reference proteome</keyword>
<reference evidence="2" key="1">
    <citation type="submission" date="2023-11" db="EMBL/GenBank/DDBJ databases">
        <title>Genome Sequence of Bacillus pseudomycoides stain BUPM19.</title>
        <authorList>
            <person name="Farhat A."/>
        </authorList>
    </citation>
    <scope>NUCLEOTIDE SEQUENCE [LARGE SCALE GENOMIC DNA]</scope>
    <source>
        <strain evidence="2">BUPM19</strain>
    </source>
</reference>
<dbReference type="RefSeq" id="WP_374218955.1">
    <property type="nucleotide sequence ID" value="NZ_JAXOVW010000067.1"/>
</dbReference>
<organism evidence="1 2">
    <name type="scientific">Bacillus bingmayongensis</name>
    <dbReference type="NCBI Taxonomy" id="1150157"/>
    <lineage>
        <taxon>Bacteria</taxon>
        <taxon>Bacillati</taxon>
        <taxon>Bacillota</taxon>
        <taxon>Bacilli</taxon>
        <taxon>Bacillales</taxon>
        <taxon>Bacillaceae</taxon>
        <taxon>Bacillus</taxon>
    </lineage>
</organism>
<comment type="caution">
    <text evidence="1">The sequence shown here is derived from an EMBL/GenBank/DDBJ whole genome shotgun (WGS) entry which is preliminary data.</text>
</comment>
<evidence type="ECO:0000313" key="2">
    <source>
        <dbReference type="Proteomes" id="UP001291930"/>
    </source>
</evidence>
<dbReference type="Proteomes" id="UP001291930">
    <property type="component" value="Unassembled WGS sequence"/>
</dbReference>
<sequence length="138" mass="16125">MINALGLAFILSNKPEKKKVYLNDRFALIDIIESKDVYDSEGNPLVELTCKYSIYLDEKYYCKSLDDYTGQVFPFLSAKIGKGLIRNLNYHFSYVDVYDKKPPVKEIRSRMEQVINYTCSKLRFSVKKRGNFYSPLFS</sequence>
<accession>A0ABU5K2G4</accession>
<protein>
    <submittedName>
        <fullName evidence="1">Cytoplasmic protein</fullName>
    </submittedName>
</protein>
<evidence type="ECO:0000313" key="1">
    <source>
        <dbReference type="EMBL" id="MDZ5609506.1"/>
    </source>
</evidence>